<dbReference type="EMBL" id="LR031878">
    <property type="protein sequence ID" value="VDD48968.1"/>
    <property type="molecule type" value="Genomic_DNA"/>
</dbReference>
<dbReference type="AlphaFoldDB" id="A0A3P6F8J6"/>
<proteinExistence type="predicted"/>
<accession>A0A3P6F8J6</accession>
<organism evidence="1">
    <name type="scientific">Brassica oleracea</name>
    <name type="common">Wild cabbage</name>
    <dbReference type="NCBI Taxonomy" id="3712"/>
    <lineage>
        <taxon>Eukaryota</taxon>
        <taxon>Viridiplantae</taxon>
        <taxon>Streptophyta</taxon>
        <taxon>Embryophyta</taxon>
        <taxon>Tracheophyta</taxon>
        <taxon>Spermatophyta</taxon>
        <taxon>Magnoliopsida</taxon>
        <taxon>eudicotyledons</taxon>
        <taxon>Gunneridae</taxon>
        <taxon>Pentapetalae</taxon>
        <taxon>rosids</taxon>
        <taxon>malvids</taxon>
        <taxon>Brassicales</taxon>
        <taxon>Brassicaceae</taxon>
        <taxon>Brassiceae</taxon>
        <taxon>Brassica</taxon>
    </lineage>
</organism>
<name>A0A3P6F8J6_BRAOL</name>
<protein>
    <submittedName>
        <fullName evidence="1">Uncharacterized protein</fullName>
    </submittedName>
</protein>
<evidence type="ECO:0000313" key="1">
    <source>
        <dbReference type="EMBL" id="VDD48968.1"/>
    </source>
</evidence>
<sequence>MLTCRRTLTKSMRKKGPMMILMVKTTEDSIWNHRGFCITDDFKVNKASHAQKFLNASRLNEA</sequence>
<reference evidence="1" key="1">
    <citation type="submission" date="2018-11" db="EMBL/GenBank/DDBJ databases">
        <authorList>
            <consortium name="Genoscope - CEA"/>
            <person name="William W."/>
        </authorList>
    </citation>
    <scope>NUCLEOTIDE SEQUENCE</scope>
</reference>
<gene>
    <name evidence="1" type="ORF">BOLC1T01357H</name>
</gene>